<accession>A0A559L0N5</accession>
<comment type="caution">
    <text evidence="2">The sequence shown here is derived from an EMBL/GenBank/DDBJ whole genome shotgun (WGS) entry which is preliminary data.</text>
</comment>
<reference evidence="2 3" key="1">
    <citation type="journal article" date="2019" name="Microbiol. Resour. Announc.">
        <title>High-quality draft genome sequence of Fusarium oxysporum f. sp. cubense strain 160527, a causal agent of Panama disease.</title>
        <authorList>
            <person name="Asai S."/>
            <person name="Ayukawa Y."/>
            <person name="Gan P."/>
            <person name="Masuda S."/>
            <person name="Komatsu K."/>
            <person name="Shirasu K."/>
            <person name="Arie T."/>
        </authorList>
    </citation>
    <scope>NUCLEOTIDE SEQUENCE [LARGE SCALE GENOMIC DNA]</scope>
    <source>
        <strain evidence="2 3">160527</strain>
    </source>
</reference>
<evidence type="ECO:0000313" key="3">
    <source>
        <dbReference type="Proteomes" id="UP000320707"/>
    </source>
</evidence>
<organism evidence="2 3">
    <name type="scientific">Fusarium oxysporum f. sp. cubense</name>
    <dbReference type="NCBI Taxonomy" id="61366"/>
    <lineage>
        <taxon>Eukaryota</taxon>
        <taxon>Fungi</taxon>
        <taxon>Dikarya</taxon>
        <taxon>Ascomycota</taxon>
        <taxon>Pezizomycotina</taxon>
        <taxon>Sordariomycetes</taxon>
        <taxon>Hypocreomycetidae</taxon>
        <taxon>Hypocreales</taxon>
        <taxon>Nectriaceae</taxon>
        <taxon>Fusarium</taxon>
        <taxon>Fusarium oxysporum species complex</taxon>
    </lineage>
</organism>
<name>A0A559L0N5_FUSOC</name>
<evidence type="ECO:0000313" key="2">
    <source>
        <dbReference type="EMBL" id="TVY66275.1"/>
    </source>
</evidence>
<dbReference type="AlphaFoldDB" id="A0A559L0N5"/>
<proteinExistence type="predicted"/>
<feature type="region of interest" description="Disordered" evidence="1">
    <location>
        <begin position="227"/>
        <end position="248"/>
    </location>
</feature>
<protein>
    <submittedName>
        <fullName evidence="2">Uncharacterized protein</fullName>
    </submittedName>
</protein>
<gene>
    <name evidence="2" type="ORF">Focb16_v010322</name>
</gene>
<dbReference type="Proteomes" id="UP000320707">
    <property type="component" value="Unassembled WGS sequence"/>
</dbReference>
<evidence type="ECO:0000256" key="1">
    <source>
        <dbReference type="SAM" id="MobiDB-lite"/>
    </source>
</evidence>
<sequence>MGLFDFINRAFPPPRPRQVEVSLAPRLPLPHTSAAASADIVMASQTQNPPPPPPSYQEVTSTKLWKVDLWFGSDPDLVRETIPQVKLNIGWQAHLELSTTDIVGLMREGLYVCQENVIVQESCMTVRPYQQEHQTYYYDRHFALTGPNWKGNLVVTTLSCPVATNFRVEHLSADKIFRSYASDVSRTQCWVYHFMINNPKVNANYILDDTPLKGLWPWPRNEHIIQGREEEREQTKERIEEGDMLDLL</sequence>
<dbReference type="EMBL" id="SRMI01000007">
    <property type="protein sequence ID" value="TVY66275.1"/>
    <property type="molecule type" value="Genomic_DNA"/>
</dbReference>
<feature type="compositionally biased region" description="Basic and acidic residues" evidence="1">
    <location>
        <begin position="227"/>
        <end position="241"/>
    </location>
</feature>